<reference evidence="7" key="2">
    <citation type="submission" date="2021-01" db="EMBL/GenBank/DDBJ databases">
        <authorList>
            <person name="Schikora-Tamarit M.A."/>
        </authorList>
    </citation>
    <scope>NUCLEOTIDE SEQUENCE</scope>
    <source>
        <strain evidence="7">CBS6341</strain>
    </source>
</reference>
<dbReference type="EMBL" id="JAEUBF010000310">
    <property type="protein sequence ID" value="KAH3679432.1"/>
    <property type="molecule type" value="Genomic_DNA"/>
</dbReference>
<proteinExistence type="inferred from homology"/>
<dbReference type="Pfam" id="PF00296">
    <property type="entry name" value="Bac_luciferase"/>
    <property type="match status" value="1"/>
</dbReference>
<dbReference type="Proteomes" id="UP000769528">
    <property type="component" value="Unassembled WGS sequence"/>
</dbReference>
<dbReference type="GO" id="GO:0004497">
    <property type="term" value="F:monooxygenase activity"/>
    <property type="evidence" value="ECO:0007669"/>
    <property type="project" value="UniProtKB-KW"/>
</dbReference>
<evidence type="ECO:0000256" key="5">
    <source>
        <dbReference type="ARBA" id="ARBA00033748"/>
    </source>
</evidence>
<evidence type="ECO:0000313" key="8">
    <source>
        <dbReference type="Proteomes" id="UP000769528"/>
    </source>
</evidence>
<dbReference type="NCBIfam" id="TIGR03860">
    <property type="entry name" value="FMN_nitrolo"/>
    <property type="match status" value="1"/>
</dbReference>
<dbReference type="InterPro" id="IPR036661">
    <property type="entry name" value="Luciferase-like_sf"/>
</dbReference>
<reference evidence="7" key="1">
    <citation type="journal article" date="2021" name="Open Biol.">
        <title>Shared evolutionary footprints suggest mitochondrial oxidative damage underlies multiple complex I losses in fungi.</title>
        <authorList>
            <person name="Schikora-Tamarit M.A."/>
            <person name="Marcet-Houben M."/>
            <person name="Nosek J."/>
            <person name="Gabaldon T."/>
        </authorList>
    </citation>
    <scope>NUCLEOTIDE SEQUENCE</scope>
    <source>
        <strain evidence="7">CBS6341</strain>
    </source>
</reference>
<keyword evidence="2" id="KW-0288">FMN</keyword>
<keyword evidence="8" id="KW-1185">Reference proteome</keyword>
<dbReference type="InterPro" id="IPR011251">
    <property type="entry name" value="Luciferase-like_dom"/>
</dbReference>
<protein>
    <recommendedName>
        <fullName evidence="6">Luciferase-like domain-containing protein</fullName>
    </recommendedName>
</protein>
<dbReference type="AlphaFoldDB" id="A0A9P8PWG5"/>
<evidence type="ECO:0000259" key="6">
    <source>
        <dbReference type="Pfam" id="PF00296"/>
    </source>
</evidence>
<evidence type="ECO:0000256" key="1">
    <source>
        <dbReference type="ARBA" id="ARBA00022630"/>
    </source>
</evidence>
<dbReference type="GO" id="GO:0016705">
    <property type="term" value="F:oxidoreductase activity, acting on paired donors, with incorporation or reduction of molecular oxygen"/>
    <property type="evidence" value="ECO:0007669"/>
    <property type="project" value="InterPro"/>
</dbReference>
<dbReference type="PANTHER" id="PTHR30011">
    <property type="entry name" value="ALKANESULFONATE MONOOXYGENASE-RELATED"/>
    <property type="match status" value="1"/>
</dbReference>
<accession>A0A9P8PWG5</accession>
<keyword evidence="1" id="KW-0285">Flavoprotein</keyword>
<sequence length="496" mass="56112">MTEQDSIKRQKVDKPKKKLIINAFTHGAATAWAHPDDRSRELTRSLEPWIELAQYAEKAKLHGIFIADHLTVFNANNDYEASAIQGHNIPRIDPSSIVPALAALTKNLGFGVTFSTVSEAPYLFARRLASLDHITKSRIGWNIVSSYLNTISDQLLNGEPFPEHDARYARTEEYVDVVQELILSSWREDALINDKQNKIFIKPERLREINYEGEYFKVKGPAITEPLKSGFPVVIQAGTSIKGKQLAARTAEIVYLDDRDKDTLKEKIDDIKRIAKNEFGRDPDSIKFLIASIPIIGRTHAEAEEKLYKLQAAKIEGTAETGFSGISGIDLTKYGDDDIVDIDLDSNNGLRTTVENVARVRHGKKLTKREIIINYGKRSASLFGSYVEVADEIERWVRDYGIDGLNLSGYIFPDGIKDITELLIPELQKRGIFHDDYEVPGGSFRENIKGEKGAIYFDEDHPSHDLKWTANESKEDFEIKIKKTHDKLSQIRKNLK</sequence>
<gene>
    <name evidence="7" type="ORF">WICMUC_000977</name>
</gene>
<dbReference type="PIRSF" id="PIRSF000337">
    <property type="entry name" value="NTA_MOA"/>
    <property type="match status" value="1"/>
</dbReference>
<dbReference type="OrthoDB" id="5561043at2759"/>
<evidence type="ECO:0000256" key="3">
    <source>
        <dbReference type="ARBA" id="ARBA00023002"/>
    </source>
</evidence>
<comment type="similarity">
    <text evidence="5">Belongs to the NtaA/SnaA/DszA monooxygenase family.</text>
</comment>
<evidence type="ECO:0000256" key="2">
    <source>
        <dbReference type="ARBA" id="ARBA00022643"/>
    </source>
</evidence>
<dbReference type="Gene3D" id="3.20.20.30">
    <property type="entry name" value="Luciferase-like domain"/>
    <property type="match status" value="1"/>
</dbReference>
<feature type="domain" description="Luciferase-like" evidence="6">
    <location>
        <begin position="44"/>
        <end position="312"/>
    </location>
</feature>
<organism evidence="7 8">
    <name type="scientific">Wickerhamomyces mucosus</name>
    <dbReference type="NCBI Taxonomy" id="1378264"/>
    <lineage>
        <taxon>Eukaryota</taxon>
        <taxon>Fungi</taxon>
        <taxon>Dikarya</taxon>
        <taxon>Ascomycota</taxon>
        <taxon>Saccharomycotina</taxon>
        <taxon>Saccharomycetes</taxon>
        <taxon>Phaffomycetales</taxon>
        <taxon>Wickerhamomycetaceae</taxon>
        <taxon>Wickerhamomyces</taxon>
    </lineage>
</organism>
<name>A0A9P8PWG5_9ASCO</name>
<keyword evidence="3" id="KW-0560">Oxidoreductase</keyword>
<evidence type="ECO:0000256" key="4">
    <source>
        <dbReference type="ARBA" id="ARBA00023033"/>
    </source>
</evidence>
<dbReference type="SUPFAM" id="SSF51679">
    <property type="entry name" value="Bacterial luciferase-like"/>
    <property type="match status" value="1"/>
</dbReference>
<evidence type="ECO:0000313" key="7">
    <source>
        <dbReference type="EMBL" id="KAH3679432.1"/>
    </source>
</evidence>
<dbReference type="InterPro" id="IPR016215">
    <property type="entry name" value="NTA_MOA"/>
</dbReference>
<dbReference type="PANTHER" id="PTHR30011:SF16">
    <property type="entry name" value="C2H2 FINGER DOMAIN TRANSCRIPTION FACTOR (EUROFUNG)-RELATED"/>
    <property type="match status" value="1"/>
</dbReference>
<keyword evidence="4" id="KW-0503">Monooxygenase</keyword>
<comment type="caution">
    <text evidence="7">The sequence shown here is derived from an EMBL/GenBank/DDBJ whole genome shotgun (WGS) entry which is preliminary data.</text>
</comment>
<dbReference type="InterPro" id="IPR051260">
    <property type="entry name" value="Diverse_substr_monoxygenases"/>
</dbReference>